<evidence type="ECO:0000256" key="2">
    <source>
        <dbReference type="SAM" id="Phobius"/>
    </source>
</evidence>
<sequence length="493" mass="56656">MWKKKERWTAAALLLAMVVVTGLCWYILYIRQQFYDEGTRNLLETYEQVDKAFTIFSRSNWNMLNEWGKSLQAANEEGLAEERLRSYEAEREIWRYSSVYLFNENCEYWSIRGKHEKVDHLWTAFEEMYRTGKPTVSSYIMRSGERRVVYSAPIAPVEIDGTTYTSLAVSYRNKNIEELIGGSAYGGQSDCYIIHPDGDVMLSEEPKSEIEDWMDNLFDYLQKYAQVDAGTLTRARQDVAEGRSGSLSYWLEDKSYYLVYQPVGFQDLSIVGIVGRDVVDSGMRKIQNATILLLAGLFFCAGIVLVHGVRTDARLRVEEKERALRQEEEARQQMEDLANTDGLTGLYNERYFDALLKENELNRTPFVLFYLDLDRFKPVNDRYGHDVGDQLLKEVASRLRGCVRESDAVFRIGGDEFALIVNGAVAEGFCKSRVEKIKAAIREPYRLKDAEVQVGTSCGCAVYPCDSDDVRAIRILADHRMYEDKQRSGRSCE</sequence>
<evidence type="ECO:0000256" key="1">
    <source>
        <dbReference type="SAM" id="Coils"/>
    </source>
</evidence>
<dbReference type="InterPro" id="IPR029787">
    <property type="entry name" value="Nucleotide_cyclase"/>
</dbReference>
<dbReference type="InterPro" id="IPR043128">
    <property type="entry name" value="Rev_trsase/Diguanyl_cyclase"/>
</dbReference>
<keyword evidence="2" id="KW-0812">Transmembrane</keyword>
<dbReference type="Pfam" id="PF00990">
    <property type="entry name" value="GGDEF"/>
    <property type="match status" value="1"/>
</dbReference>
<dbReference type="Gene3D" id="3.30.450.20">
    <property type="entry name" value="PAS domain"/>
    <property type="match status" value="1"/>
</dbReference>
<gene>
    <name evidence="4" type="ORF">CRH10_08730</name>
</gene>
<feature type="transmembrane region" description="Helical" evidence="2">
    <location>
        <begin position="12"/>
        <end position="30"/>
    </location>
</feature>
<dbReference type="SUPFAM" id="SSF55073">
    <property type="entry name" value="Nucleotide cyclase"/>
    <property type="match status" value="1"/>
</dbReference>
<dbReference type="NCBIfam" id="TIGR00254">
    <property type="entry name" value="GGDEF"/>
    <property type="match status" value="1"/>
</dbReference>
<feature type="transmembrane region" description="Helical" evidence="2">
    <location>
        <begin position="289"/>
        <end position="309"/>
    </location>
</feature>
<keyword evidence="2" id="KW-1133">Transmembrane helix</keyword>
<dbReference type="PANTHER" id="PTHR46663:SF4">
    <property type="entry name" value="DIGUANYLATE CYCLASE DGCT-RELATED"/>
    <property type="match status" value="1"/>
</dbReference>
<dbReference type="PANTHER" id="PTHR46663">
    <property type="entry name" value="DIGUANYLATE CYCLASE DGCT-RELATED"/>
    <property type="match status" value="1"/>
</dbReference>
<protein>
    <recommendedName>
        <fullName evidence="3">GGDEF domain-containing protein</fullName>
    </recommendedName>
</protein>
<feature type="coiled-coil region" evidence="1">
    <location>
        <begin position="310"/>
        <end position="340"/>
    </location>
</feature>
<feature type="domain" description="GGDEF" evidence="3">
    <location>
        <begin position="364"/>
        <end position="493"/>
    </location>
</feature>
<evidence type="ECO:0000313" key="4">
    <source>
        <dbReference type="EMBL" id="ATL90372.1"/>
    </source>
</evidence>
<name>A0A291TB56_9FIRM</name>
<evidence type="ECO:0000259" key="3">
    <source>
        <dbReference type="PROSITE" id="PS50887"/>
    </source>
</evidence>
<dbReference type="Proteomes" id="UP000223709">
    <property type="component" value="Chromosome"/>
</dbReference>
<dbReference type="RefSeq" id="WP_098924175.1">
    <property type="nucleotide sequence ID" value="NZ_CP023819.1"/>
</dbReference>
<proteinExistence type="predicted"/>
<dbReference type="Gene3D" id="3.30.70.270">
    <property type="match status" value="1"/>
</dbReference>
<evidence type="ECO:0000313" key="5">
    <source>
        <dbReference type="Proteomes" id="UP000223709"/>
    </source>
</evidence>
<dbReference type="EMBL" id="CP023819">
    <property type="protein sequence ID" value="ATL90372.1"/>
    <property type="molecule type" value="Genomic_DNA"/>
</dbReference>
<dbReference type="SMART" id="SM00267">
    <property type="entry name" value="GGDEF"/>
    <property type="match status" value="1"/>
</dbReference>
<keyword evidence="2" id="KW-0472">Membrane</keyword>
<dbReference type="InterPro" id="IPR000160">
    <property type="entry name" value="GGDEF_dom"/>
</dbReference>
<dbReference type="PROSITE" id="PS50887">
    <property type="entry name" value="GGDEF"/>
    <property type="match status" value="1"/>
</dbReference>
<organism evidence="4 5">
    <name type="scientific">Faecalibacterium prausnitzii</name>
    <dbReference type="NCBI Taxonomy" id="853"/>
    <lineage>
        <taxon>Bacteria</taxon>
        <taxon>Bacillati</taxon>
        <taxon>Bacillota</taxon>
        <taxon>Clostridia</taxon>
        <taxon>Eubacteriales</taxon>
        <taxon>Oscillospiraceae</taxon>
        <taxon>Faecalibacterium</taxon>
    </lineage>
</organism>
<keyword evidence="1" id="KW-0175">Coiled coil</keyword>
<dbReference type="CDD" id="cd01949">
    <property type="entry name" value="GGDEF"/>
    <property type="match status" value="1"/>
</dbReference>
<reference evidence="4 5" key="1">
    <citation type="submission" date="2017-10" db="EMBL/GenBank/DDBJ databases">
        <title>Complete Genome Sequence of Faecalibacterium prausnitzii isolated from the gut of healthy adult Indian.</title>
        <authorList>
            <person name="Bag S."/>
            <person name="Ghosh T.S."/>
            <person name="Das B."/>
        </authorList>
    </citation>
    <scope>NUCLEOTIDE SEQUENCE [LARGE SCALE GENOMIC DNA]</scope>
    <source>
        <strain evidence="4 5">Indica</strain>
    </source>
</reference>
<dbReference type="AlphaFoldDB" id="A0A291TB56"/>
<accession>A0A291TB56</accession>
<dbReference type="InterPro" id="IPR052163">
    <property type="entry name" value="DGC-Regulatory_Protein"/>
</dbReference>